<keyword evidence="4" id="KW-1185">Reference proteome</keyword>
<dbReference type="PANTHER" id="PTHR45615">
    <property type="entry name" value="MYOSIN HEAVY CHAIN, NON-MUSCLE"/>
    <property type="match status" value="1"/>
</dbReference>
<feature type="coiled-coil region" evidence="1">
    <location>
        <begin position="227"/>
        <end position="254"/>
    </location>
</feature>
<name>E1ZF93_CHLVA</name>
<dbReference type="eggNOG" id="ENOG502R7HP">
    <property type="taxonomic scope" value="Eukaryota"/>
</dbReference>
<dbReference type="GO" id="GO:0016460">
    <property type="term" value="C:myosin II complex"/>
    <property type="evidence" value="ECO:0007669"/>
    <property type="project" value="TreeGrafter"/>
</dbReference>
<gene>
    <name evidence="3" type="ORF">CHLNCDRAFT_133798</name>
</gene>
<proteinExistence type="predicted"/>
<feature type="region of interest" description="Disordered" evidence="2">
    <location>
        <begin position="173"/>
        <end position="222"/>
    </location>
</feature>
<dbReference type="InParanoid" id="E1ZF93"/>
<feature type="region of interest" description="Disordered" evidence="2">
    <location>
        <begin position="525"/>
        <end position="557"/>
    </location>
</feature>
<dbReference type="GO" id="GO:0032982">
    <property type="term" value="C:myosin filament"/>
    <property type="evidence" value="ECO:0007669"/>
    <property type="project" value="TreeGrafter"/>
</dbReference>
<evidence type="ECO:0000256" key="1">
    <source>
        <dbReference type="SAM" id="Coils"/>
    </source>
</evidence>
<feature type="coiled-coil region" evidence="1">
    <location>
        <begin position="146"/>
        <end position="173"/>
    </location>
</feature>
<dbReference type="GO" id="GO:0005737">
    <property type="term" value="C:cytoplasm"/>
    <property type="evidence" value="ECO:0007669"/>
    <property type="project" value="TreeGrafter"/>
</dbReference>
<dbReference type="RefSeq" id="XP_005847734.1">
    <property type="nucleotide sequence ID" value="XM_005847672.1"/>
</dbReference>
<feature type="coiled-coil region" evidence="1">
    <location>
        <begin position="718"/>
        <end position="771"/>
    </location>
</feature>
<organism evidence="4">
    <name type="scientific">Chlorella variabilis</name>
    <name type="common">Green alga</name>
    <dbReference type="NCBI Taxonomy" id="554065"/>
    <lineage>
        <taxon>Eukaryota</taxon>
        <taxon>Viridiplantae</taxon>
        <taxon>Chlorophyta</taxon>
        <taxon>core chlorophytes</taxon>
        <taxon>Trebouxiophyceae</taxon>
        <taxon>Chlorellales</taxon>
        <taxon>Chlorellaceae</taxon>
        <taxon>Chlorella clade</taxon>
        <taxon>Chlorella</taxon>
    </lineage>
</organism>
<dbReference type="Proteomes" id="UP000008141">
    <property type="component" value="Unassembled WGS sequence"/>
</dbReference>
<keyword evidence="1" id="KW-0175">Coiled coil</keyword>
<dbReference type="OrthoDB" id="514704at2759"/>
<evidence type="ECO:0000313" key="4">
    <source>
        <dbReference type="Proteomes" id="UP000008141"/>
    </source>
</evidence>
<feature type="coiled-coil region" evidence="1">
    <location>
        <begin position="590"/>
        <end position="684"/>
    </location>
</feature>
<reference evidence="3 4" key="1">
    <citation type="journal article" date="2010" name="Plant Cell">
        <title>The Chlorella variabilis NC64A genome reveals adaptation to photosymbiosis, coevolution with viruses, and cryptic sex.</title>
        <authorList>
            <person name="Blanc G."/>
            <person name="Duncan G."/>
            <person name="Agarkova I."/>
            <person name="Borodovsky M."/>
            <person name="Gurnon J."/>
            <person name="Kuo A."/>
            <person name="Lindquist E."/>
            <person name="Lucas S."/>
            <person name="Pangilinan J."/>
            <person name="Polle J."/>
            <person name="Salamov A."/>
            <person name="Terry A."/>
            <person name="Yamada T."/>
            <person name="Dunigan D.D."/>
            <person name="Grigoriev I.V."/>
            <person name="Claverie J.M."/>
            <person name="Van Etten J.L."/>
        </authorList>
    </citation>
    <scope>NUCLEOTIDE SEQUENCE [LARGE SCALE GENOMIC DNA]</scope>
    <source>
        <strain evidence="3 4">NC64A</strain>
    </source>
</reference>
<sequence length="781" mass="83484">MASAPAQVHEIDTLRDAQLEALEYRFQLEQAQLKLGELRQQAEVSAHPHAAPASACCASAGELQEARLQAADHKLRAELAELELLKQMDALQELQWQLDCVVTQLGMQPVAAHGSSAASEGGGSKAEPPPLPGIDHMLLLTKVEDLRLAQLQLAEYKRRLAYTEKELASAQGRCAAGAEQPPRRQPPLAATMGGQPGQQAPPGQAVPAEQPHSGGDGKLGAGGRELVGELLKENEHLRAQLVAAEEHYLALERDYDVELLLKAEAEEAASIAREGQPPSPAAGLGSEPGMLWQKQQQKQQQHVAGASRVQQWQAALKQTQAQLRQAEQRSAPGCMVPVSQWREVAVQLEQAQARYDALERQHAALQHRVPGRTGAAGGAAAGKAKCGGGEECVTGEAQQPEQAPLAAAEVPGSSCSVPARSSGGRQYSPEHYGCTPASAGAGAQGTDLPARLLEKDVQLFDAHLQRDQAVQEAERYRRRLHALLDSLSPHPQDAAAAAAVAEARQLAGLPPLPPSAAAGATAGAGVAAGVGRPPGKASTSKAAAGGGKAVRQQPGAREQELLDTIALLKSALERTKKGLESGVSSAKYMQARAVERAKQLRARCQQLEEQVADAGRVRDELARVQQQLGALHGTHSALKGQLRAAREQREQVAAAREQLLSAQVAELERALRERDAQMEALNSSTSQACVDEEVRVLVAEGLRPADLIQELLVLRPRLRELERQNAEVCTELAAFDARHFAQQLEALAAEHELLRQRCARWEAEVRALCERHGEPLPLGLD</sequence>
<dbReference type="GeneID" id="17354994"/>
<feature type="coiled-coil region" evidence="1">
    <location>
        <begin position="14"/>
        <end position="88"/>
    </location>
</feature>
<dbReference type="AlphaFoldDB" id="E1ZF93"/>
<feature type="compositionally biased region" description="Low complexity" evidence="2">
    <location>
        <begin position="525"/>
        <end position="543"/>
    </location>
</feature>
<feature type="coiled-coil region" evidence="1">
    <location>
        <begin position="309"/>
        <end position="368"/>
    </location>
</feature>
<protein>
    <submittedName>
        <fullName evidence="3">Uncharacterized protein</fullName>
    </submittedName>
</protein>
<dbReference type="GO" id="GO:0000146">
    <property type="term" value="F:microfilament motor activity"/>
    <property type="evidence" value="ECO:0007669"/>
    <property type="project" value="TreeGrafter"/>
</dbReference>
<feature type="compositionally biased region" description="Low complexity" evidence="2">
    <location>
        <begin position="189"/>
        <end position="211"/>
    </location>
</feature>
<dbReference type="PANTHER" id="PTHR45615:SF40">
    <property type="entry name" value="MYOSIN HEAVY CHAIN, NON-MUSCLE"/>
    <property type="match status" value="1"/>
</dbReference>
<feature type="region of interest" description="Disordered" evidence="2">
    <location>
        <begin position="270"/>
        <end position="300"/>
    </location>
</feature>
<dbReference type="GO" id="GO:0051015">
    <property type="term" value="F:actin filament binding"/>
    <property type="evidence" value="ECO:0007669"/>
    <property type="project" value="TreeGrafter"/>
</dbReference>
<evidence type="ECO:0000256" key="2">
    <source>
        <dbReference type="SAM" id="MobiDB-lite"/>
    </source>
</evidence>
<feature type="region of interest" description="Disordered" evidence="2">
    <location>
        <begin position="408"/>
        <end position="428"/>
    </location>
</feature>
<accession>E1ZF93</accession>
<dbReference type="KEGG" id="cvr:CHLNCDRAFT_133798"/>
<dbReference type="EMBL" id="GL433844">
    <property type="protein sequence ID" value="EFN55632.1"/>
    <property type="molecule type" value="Genomic_DNA"/>
</dbReference>
<evidence type="ECO:0000313" key="3">
    <source>
        <dbReference type="EMBL" id="EFN55632.1"/>
    </source>
</evidence>